<reference evidence="1 2" key="1">
    <citation type="journal article" date="2020" name="Mol. Plant">
        <title>The Chromosome-Based Rubber Tree Genome Provides New Insights into Spurge Genome Evolution and Rubber Biosynthesis.</title>
        <authorList>
            <person name="Liu J."/>
            <person name="Shi C."/>
            <person name="Shi C.C."/>
            <person name="Li W."/>
            <person name="Zhang Q.J."/>
            <person name="Zhang Y."/>
            <person name="Li K."/>
            <person name="Lu H.F."/>
            <person name="Shi C."/>
            <person name="Zhu S.T."/>
            <person name="Xiao Z.Y."/>
            <person name="Nan H."/>
            <person name="Yue Y."/>
            <person name="Zhu X.G."/>
            <person name="Wu Y."/>
            <person name="Hong X.N."/>
            <person name="Fan G.Y."/>
            <person name="Tong Y."/>
            <person name="Zhang D."/>
            <person name="Mao C.L."/>
            <person name="Liu Y.L."/>
            <person name="Hao S.J."/>
            <person name="Liu W.Q."/>
            <person name="Lv M.Q."/>
            <person name="Zhang H.B."/>
            <person name="Liu Y."/>
            <person name="Hu-Tang G.R."/>
            <person name="Wang J.P."/>
            <person name="Wang J.H."/>
            <person name="Sun Y.H."/>
            <person name="Ni S.B."/>
            <person name="Chen W.B."/>
            <person name="Zhang X.C."/>
            <person name="Jiao Y.N."/>
            <person name="Eichler E.E."/>
            <person name="Li G.H."/>
            <person name="Liu X."/>
            <person name="Gao L.Z."/>
        </authorList>
    </citation>
    <scope>NUCLEOTIDE SEQUENCE [LARGE SCALE GENOMIC DNA]</scope>
    <source>
        <strain evidence="2">cv. GT1</strain>
        <tissue evidence="1">Leaf</tissue>
    </source>
</reference>
<dbReference type="Proteomes" id="UP000467840">
    <property type="component" value="Chromosome 12"/>
</dbReference>
<organism evidence="1 2">
    <name type="scientific">Hevea brasiliensis</name>
    <name type="common">Para rubber tree</name>
    <name type="synonym">Siphonia brasiliensis</name>
    <dbReference type="NCBI Taxonomy" id="3981"/>
    <lineage>
        <taxon>Eukaryota</taxon>
        <taxon>Viridiplantae</taxon>
        <taxon>Streptophyta</taxon>
        <taxon>Embryophyta</taxon>
        <taxon>Tracheophyta</taxon>
        <taxon>Spermatophyta</taxon>
        <taxon>Magnoliopsida</taxon>
        <taxon>eudicotyledons</taxon>
        <taxon>Gunneridae</taxon>
        <taxon>Pentapetalae</taxon>
        <taxon>rosids</taxon>
        <taxon>fabids</taxon>
        <taxon>Malpighiales</taxon>
        <taxon>Euphorbiaceae</taxon>
        <taxon>Crotonoideae</taxon>
        <taxon>Micrandreae</taxon>
        <taxon>Hevea</taxon>
    </lineage>
</organism>
<dbReference type="EMBL" id="JAAGAX010000018">
    <property type="protein sequence ID" value="KAF2283411.1"/>
    <property type="molecule type" value="Genomic_DNA"/>
</dbReference>
<evidence type="ECO:0000313" key="1">
    <source>
        <dbReference type="EMBL" id="KAF2283411.1"/>
    </source>
</evidence>
<keyword evidence="2" id="KW-1185">Reference proteome</keyword>
<dbReference type="AlphaFoldDB" id="A0A6A6K3P1"/>
<name>A0A6A6K3P1_HEVBR</name>
<protein>
    <submittedName>
        <fullName evidence="1">Uncharacterized protein</fullName>
    </submittedName>
</protein>
<comment type="caution">
    <text evidence="1">The sequence shown here is derived from an EMBL/GenBank/DDBJ whole genome shotgun (WGS) entry which is preliminary data.</text>
</comment>
<evidence type="ECO:0000313" key="2">
    <source>
        <dbReference type="Proteomes" id="UP000467840"/>
    </source>
</evidence>
<accession>A0A6A6K3P1</accession>
<gene>
    <name evidence="1" type="ORF">GH714_004026</name>
</gene>
<proteinExistence type="predicted"/>
<sequence length="102" mass="11310">MSRNCGASSLYIEINGVGYDVKEEARLQDMVPELKSLIAGLSKPDVEAVELVNRVEQGQIEGNVGNGGKPWGSTTKIEFPRFDGEELEEWLLRSKYFFEVGG</sequence>